<gene>
    <name evidence="4" type="ORF">SAMN02745149_00794</name>
</gene>
<feature type="chain" id="PRO_5012888242" evidence="3">
    <location>
        <begin position="24"/>
        <end position="253"/>
    </location>
</feature>
<dbReference type="AlphaFoldDB" id="A0A1T4JU97"/>
<name>A0A1T4JU97_TREPO</name>
<reference evidence="4 5" key="1">
    <citation type="submission" date="2017-02" db="EMBL/GenBank/DDBJ databases">
        <authorList>
            <person name="Peterson S.W."/>
        </authorList>
    </citation>
    <scope>NUCLEOTIDE SEQUENCE [LARGE SCALE GENOMIC DNA]</scope>
    <source>
        <strain evidence="4 5">ATCC BAA-908</strain>
    </source>
</reference>
<dbReference type="RefSeq" id="WP_078932713.1">
    <property type="nucleotide sequence ID" value="NZ_FUWG01000005.1"/>
</dbReference>
<organism evidence="4 5">
    <name type="scientific">Treponema porcinum</name>
    <dbReference type="NCBI Taxonomy" id="261392"/>
    <lineage>
        <taxon>Bacteria</taxon>
        <taxon>Pseudomonadati</taxon>
        <taxon>Spirochaetota</taxon>
        <taxon>Spirochaetia</taxon>
        <taxon>Spirochaetales</taxon>
        <taxon>Treponemataceae</taxon>
        <taxon>Treponema</taxon>
    </lineage>
</organism>
<feature type="transmembrane region" description="Helical" evidence="2">
    <location>
        <begin position="102"/>
        <end position="125"/>
    </location>
</feature>
<keyword evidence="2" id="KW-1133">Transmembrane helix</keyword>
<sequence>MKKKLIASIICLSLFANLTPVFAADTKSTTPEPYEEDEFPSWLKDLRRAEIITLGAMPFITLNTSLCYSFGNYAFHNFDSDYFLNPFAQGSDTSSYTSGEQAGILLTSLGICLGIGITDFIVHSVKRSNQKKKMRTQKKGNINIESVADDPEATKILPPPANQQPFDADNNAGETIIIPPDEIHTAIQNGSSAESTAEKNKTELTEIDAAGNEFFEKSPESEENQPESGSVKSAKKTKKARKIKTTQENVTEE</sequence>
<feature type="region of interest" description="Disordered" evidence="1">
    <location>
        <begin position="189"/>
        <end position="253"/>
    </location>
</feature>
<evidence type="ECO:0000256" key="1">
    <source>
        <dbReference type="SAM" id="MobiDB-lite"/>
    </source>
</evidence>
<keyword evidence="3" id="KW-0732">Signal</keyword>
<feature type="signal peptide" evidence="3">
    <location>
        <begin position="1"/>
        <end position="23"/>
    </location>
</feature>
<feature type="compositionally biased region" description="Basic residues" evidence="1">
    <location>
        <begin position="233"/>
        <end position="244"/>
    </location>
</feature>
<dbReference type="OrthoDB" id="362894at2"/>
<evidence type="ECO:0000313" key="4">
    <source>
        <dbReference type="EMBL" id="SJZ33708.1"/>
    </source>
</evidence>
<dbReference type="Proteomes" id="UP000190423">
    <property type="component" value="Unassembled WGS sequence"/>
</dbReference>
<dbReference type="EMBL" id="FUWG01000005">
    <property type="protein sequence ID" value="SJZ33708.1"/>
    <property type="molecule type" value="Genomic_DNA"/>
</dbReference>
<proteinExistence type="predicted"/>
<evidence type="ECO:0000256" key="2">
    <source>
        <dbReference type="SAM" id="Phobius"/>
    </source>
</evidence>
<keyword evidence="2" id="KW-0472">Membrane</keyword>
<keyword evidence="2" id="KW-0812">Transmembrane</keyword>
<dbReference type="GeneID" id="78316106"/>
<evidence type="ECO:0000313" key="5">
    <source>
        <dbReference type="Proteomes" id="UP000190423"/>
    </source>
</evidence>
<keyword evidence="5" id="KW-1185">Reference proteome</keyword>
<protein>
    <submittedName>
        <fullName evidence="4">Uncharacterized protein</fullName>
    </submittedName>
</protein>
<dbReference type="STRING" id="261392.SAMN02745149_00794"/>
<feature type="region of interest" description="Disordered" evidence="1">
    <location>
        <begin position="131"/>
        <end position="174"/>
    </location>
</feature>
<accession>A0A1T4JU97</accession>
<evidence type="ECO:0000256" key="3">
    <source>
        <dbReference type="SAM" id="SignalP"/>
    </source>
</evidence>